<gene>
    <name evidence="4" type="ORF">COO20_11900</name>
    <name evidence="3" type="ORF">CSC3H3_23960</name>
</gene>
<dbReference type="OrthoDB" id="9769667at2"/>
<dbReference type="GO" id="GO:0055085">
    <property type="term" value="P:transmembrane transport"/>
    <property type="evidence" value="ECO:0007669"/>
    <property type="project" value="InterPro"/>
</dbReference>
<dbReference type="InterPro" id="IPR018389">
    <property type="entry name" value="DctP_fam"/>
</dbReference>
<dbReference type="InterPro" id="IPR038404">
    <property type="entry name" value="TRAP_DctP_sf"/>
</dbReference>
<evidence type="ECO:0000313" key="3">
    <source>
        <dbReference type="EMBL" id="AUG55987.1"/>
    </source>
</evidence>
<dbReference type="Proteomes" id="UP000233597">
    <property type="component" value="Unassembled WGS sequence"/>
</dbReference>
<keyword evidence="1 2" id="KW-0732">Signal</keyword>
<evidence type="ECO:0000313" key="4">
    <source>
        <dbReference type="EMBL" id="PKR53935.1"/>
    </source>
</evidence>
<protein>
    <submittedName>
        <fullName evidence="4">C4-dicarboxylate ABC transporter substrate-binding protein</fullName>
    </submittedName>
</protein>
<evidence type="ECO:0000313" key="6">
    <source>
        <dbReference type="Proteomes" id="UP000233597"/>
    </source>
</evidence>
<accession>A0A2N3KTQ0</accession>
<sequence>MKKHSRILAALCTTVSVMGLATLAQAAEGLHLKIQTAATASHFSLRYLNEKWIPKLAEMTDGRINIELLPNGAVVPHRDTPDAVSMGILDGDYTSVMYFAGRDPAFALMGDLTAGYDSADQTQAFCSIGGGREMLQKIYDEEGLDVHVVGCGAYSREAFVSKVPIRGVADLKGKKIRAPEGLASAVFKAAGATPVAIPGSEVYTSLEKGIIDAADNSAYSNDKANGMHDIAKYPIFPGIHSTPFQQFTLSQSVWDDLSKADQDILTVWYEAATNDLRRAVDQQDRELVAADKAGSDIEVIDWSQKDRDAFREIAMGEWKKFAESSKLAGEAYETHVKFLKSIGLLAND</sequence>
<dbReference type="Proteomes" id="UP000233458">
    <property type="component" value="Plasmid pCSC3H3"/>
</dbReference>
<dbReference type="RefSeq" id="WP_101267177.1">
    <property type="nucleotide sequence ID" value="NZ_CP024200.1"/>
</dbReference>
<geneLocation type="plasmid" evidence="3">
    <name>pCSC3H3</name>
</geneLocation>
<dbReference type="EMBL" id="CP024200">
    <property type="protein sequence ID" value="AUG55987.1"/>
    <property type="molecule type" value="Genomic_DNA"/>
</dbReference>
<feature type="signal peptide" evidence="2">
    <location>
        <begin position="1"/>
        <end position="26"/>
    </location>
</feature>
<dbReference type="SUPFAM" id="SSF53850">
    <property type="entry name" value="Periplasmic binding protein-like II"/>
    <property type="match status" value="1"/>
</dbReference>
<dbReference type="CDD" id="cd13604">
    <property type="entry name" value="PBP2_TRAP_ketoacid_lactate_like"/>
    <property type="match status" value="1"/>
</dbReference>
<keyword evidence="5" id="KW-1185">Reference proteome</keyword>
<evidence type="ECO:0000256" key="2">
    <source>
        <dbReference type="SAM" id="SignalP"/>
    </source>
</evidence>
<dbReference type="Pfam" id="PF03480">
    <property type="entry name" value="DctP"/>
    <property type="match status" value="1"/>
</dbReference>
<evidence type="ECO:0000256" key="1">
    <source>
        <dbReference type="ARBA" id="ARBA00022729"/>
    </source>
</evidence>
<dbReference type="PANTHER" id="PTHR33376">
    <property type="match status" value="1"/>
</dbReference>
<geneLocation type="plasmid" evidence="5">
    <name>pcsc3h3</name>
</geneLocation>
<dbReference type="KEGG" id="thac:CSC3H3_23960"/>
<reference evidence="3 5" key="2">
    <citation type="submission" date="2017-10" db="EMBL/GenBank/DDBJ databases">
        <title>Biodiversity and function of Thalassospira species in the particle-attached aromatic-hydrocarbon-degrading consortia from the surface seawater of the China South Sea.</title>
        <authorList>
            <person name="Dong C."/>
            <person name="Liu R."/>
            <person name="Shao Z."/>
        </authorList>
    </citation>
    <scope>NUCLEOTIDE SEQUENCE [LARGE SCALE GENOMIC DNA]</scope>
    <source>
        <strain evidence="3 5">CSC3H3</strain>
        <plasmid evidence="3">pCSC3H3</plasmid>
        <plasmid evidence="5">pcsc3h3</plasmid>
    </source>
</reference>
<reference evidence="4 6" key="1">
    <citation type="submission" date="2017-09" db="EMBL/GenBank/DDBJ databases">
        <title>Biodiversity and function of Thalassospira species in the particle-attached aromatic-hydrocarbon-degrading consortia from the surface seawater of the South China Sea.</title>
        <authorList>
            <person name="Dong C."/>
            <person name="Liu R."/>
            <person name="Shao Z."/>
        </authorList>
    </citation>
    <scope>NUCLEOTIDE SEQUENCE [LARGE SCALE GENOMIC DNA]</scope>
    <source>
        <strain evidence="4 6">CSC1P2</strain>
    </source>
</reference>
<keyword evidence="3" id="KW-0614">Plasmid</keyword>
<dbReference type="PANTHER" id="PTHR33376:SF5">
    <property type="entry name" value="EXTRACYTOPLASMIC SOLUTE RECEPTOR PROTEIN"/>
    <property type="match status" value="1"/>
</dbReference>
<organism evidence="4 6">
    <name type="scientific">Thalassospira marina</name>
    <dbReference type="NCBI Taxonomy" id="2048283"/>
    <lineage>
        <taxon>Bacteria</taxon>
        <taxon>Pseudomonadati</taxon>
        <taxon>Pseudomonadota</taxon>
        <taxon>Alphaproteobacteria</taxon>
        <taxon>Rhodospirillales</taxon>
        <taxon>Thalassospiraceae</taxon>
        <taxon>Thalassospira</taxon>
    </lineage>
</organism>
<dbReference type="NCBIfam" id="NF037995">
    <property type="entry name" value="TRAP_S1"/>
    <property type="match status" value="1"/>
</dbReference>
<dbReference type="AlphaFoldDB" id="A0A2N3KTQ0"/>
<dbReference type="Gene3D" id="3.40.190.170">
    <property type="entry name" value="Bacterial extracellular solute-binding protein, family 7"/>
    <property type="match status" value="1"/>
</dbReference>
<feature type="chain" id="PRO_5014625963" evidence="2">
    <location>
        <begin position="27"/>
        <end position="348"/>
    </location>
</feature>
<dbReference type="EMBL" id="NWTK01000007">
    <property type="protein sequence ID" value="PKR53935.1"/>
    <property type="molecule type" value="Genomic_DNA"/>
</dbReference>
<proteinExistence type="predicted"/>
<evidence type="ECO:0000313" key="5">
    <source>
        <dbReference type="Proteomes" id="UP000233458"/>
    </source>
</evidence>
<name>A0A2N3KTQ0_9PROT</name>